<evidence type="ECO:0000313" key="2">
    <source>
        <dbReference type="EMBL" id="GFN75754.1"/>
    </source>
</evidence>
<reference evidence="2 3" key="1">
    <citation type="journal article" date="2021" name="Elife">
        <title>Chloroplast acquisition without the gene transfer in kleptoplastic sea slugs, Plakobranchus ocellatus.</title>
        <authorList>
            <person name="Maeda T."/>
            <person name="Takahashi S."/>
            <person name="Yoshida T."/>
            <person name="Shimamura S."/>
            <person name="Takaki Y."/>
            <person name="Nagai Y."/>
            <person name="Toyoda A."/>
            <person name="Suzuki Y."/>
            <person name="Arimoto A."/>
            <person name="Ishii H."/>
            <person name="Satoh N."/>
            <person name="Nishiyama T."/>
            <person name="Hasebe M."/>
            <person name="Maruyama T."/>
            <person name="Minagawa J."/>
            <person name="Obokata J."/>
            <person name="Shigenobu S."/>
        </authorList>
    </citation>
    <scope>NUCLEOTIDE SEQUENCE [LARGE SCALE GENOMIC DNA]</scope>
</reference>
<proteinExistence type="predicted"/>
<evidence type="ECO:0008006" key="4">
    <source>
        <dbReference type="Google" id="ProtNLM"/>
    </source>
</evidence>
<gene>
    <name evidence="2" type="ORF">PoB_000226000</name>
</gene>
<feature type="chain" id="PRO_5043651987" description="EB domain-containing protein" evidence="1">
    <location>
        <begin position="25"/>
        <end position="248"/>
    </location>
</feature>
<keyword evidence="1" id="KW-0732">Signal</keyword>
<feature type="signal peptide" evidence="1">
    <location>
        <begin position="1"/>
        <end position="24"/>
    </location>
</feature>
<comment type="caution">
    <text evidence="2">The sequence shown here is derived from an EMBL/GenBank/DDBJ whole genome shotgun (WGS) entry which is preliminary data.</text>
</comment>
<accession>A0AAV3XY59</accession>
<organism evidence="2 3">
    <name type="scientific">Plakobranchus ocellatus</name>
    <dbReference type="NCBI Taxonomy" id="259542"/>
    <lineage>
        <taxon>Eukaryota</taxon>
        <taxon>Metazoa</taxon>
        <taxon>Spiralia</taxon>
        <taxon>Lophotrochozoa</taxon>
        <taxon>Mollusca</taxon>
        <taxon>Gastropoda</taxon>
        <taxon>Heterobranchia</taxon>
        <taxon>Euthyneura</taxon>
        <taxon>Panpulmonata</taxon>
        <taxon>Sacoglossa</taxon>
        <taxon>Placobranchoidea</taxon>
        <taxon>Plakobranchidae</taxon>
        <taxon>Plakobranchus</taxon>
    </lineage>
</organism>
<evidence type="ECO:0000313" key="3">
    <source>
        <dbReference type="Proteomes" id="UP000735302"/>
    </source>
</evidence>
<protein>
    <recommendedName>
        <fullName evidence="4">EB domain-containing protein</fullName>
    </recommendedName>
</protein>
<dbReference type="AlphaFoldDB" id="A0AAV3XY59"/>
<dbReference type="EMBL" id="BLXT01000298">
    <property type="protein sequence ID" value="GFN75754.1"/>
    <property type="molecule type" value="Genomic_DNA"/>
</dbReference>
<name>A0AAV3XY59_9GAST</name>
<dbReference type="Proteomes" id="UP000735302">
    <property type="component" value="Unassembled WGS sequence"/>
</dbReference>
<keyword evidence="3" id="KW-1185">Reference proteome</keyword>
<evidence type="ECO:0000256" key="1">
    <source>
        <dbReference type="SAM" id="SignalP"/>
    </source>
</evidence>
<sequence>MWREMVITVVVVVVLLLLLEAAAAAVAAAAAAADDDDDDDDGGGGGVSLGEECQGRTVQCFTNPCAFQTCPGIPGAVCSTSLCTCEAQFSLDGADVTPQCNENLQKERASVALGEECQGRTVQCFSNPCDHIACPGIPSAVCSTSPCTCDAVFSNNGEDVTQQCKDSRIQPTKTSKASVALGEECQGQTVHCFSDSCAFATCPGVPAAECSMSPCTCEAVFLLSGEIVTDRCKTDSVNTVSKPGSGFK</sequence>
<feature type="non-terminal residue" evidence="2">
    <location>
        <position position="248"/>
    </location>
</feature>